<reference evidence="2" key="1">
    <citation type="submission" date="2021-01" db="EMBL/GenBank/DDBJ databases">
        <authorList>
            <person name="Corre E."/>
            <person name="Pelletier E."/>
            <person name="Niang G."/>
            <person name="Scheremetjew M."/>
            <person name="Finn R."/>
            <person name="Kale V."/>
            <person name="Holt S."/>
            <person name="Cochrane G."/>
            <person name="Meng A."/>
            <person name="Brown T."/>
            <person name="Cohen L."/>
        </authorList>
    </citation>
    <scope>NUCLEOTIDE SEQUENCE</scope>
    <source>
        <strain evidence="2">CCMP441</strain>
    </source>
</reference>
<organism evidence="2">
    <name type="scientific">Hemiselmis andersenii</name>
    <name type="common">Cryptophyte alga</name>
    <dbReference type="NCBI Taxonomy" id="464988"/>
    <lineage>
        <taxon>Eukaryota</taxon>
        <taxon>Cryptophyceae</taxon>
        <taxon>Cryptomonadales</taxon>
        <taxon>Hemiselmidaceae</taxon>
        <taxon>Hemiselmis</taxon>
    </lineage>
</organism>
<dbReference type="AlphaFoldDB" id="A0A7S0TYP5"/>
<feature type="non-terminal residue" evidence="2">
    <location>
        <position position="105"/>
    </location>
</feature>
<feature type="compositionally biased region" description="Polar residues" evidence="1">
    <location>
        <begin position="46"/>
        <end position="56"/>
    </location>
</feature>
<proteinExistence type="predicted"/>
<dbReference type="EMBL" id="HBFK01021073">
    <property type="protein sequence ID" value="CAD8746548.1"/>
    <property type="molecule type" value="Transcribed_RNA"/>
</dbReference>
<sequence length="105" mass="11581">MPPKSEAVKQRLTPLPGVQRDLSQYMDLDSLDEEEKERYSRMMSGHTASVLASSPASEARSPDEVLREMSSVSGVSREDSITLPEDIEARRAALKAIVAGHGRRQ</sequence>
<evidence type="ECO:0000313" key="2">
    <source>
        <dbReference type="EMBL" id="CAD8746548.1"/>
    </source>
</evidence>
<gene>
    <name evidence="2" type="ORF">HAND1043_LOCUS13045</name>
</gene>
<feature type="region of interest" description="Disordered" evidence="1">
    <location>
        <begin position="33"/>
        <end position="79"/>
    </location>
</feature>
<name>A0A7S0TYP5_HEMAN</name>
<evidence type="ECO:0000256" key="1">
    <source>
        <dbReference type="SAM" id="MobiDB-lite"/>
    </source>
</evidence>
<accession>A0A7S0TYP5</accession>
<protein>
    <submittedName>
        <fullName evidence="2">Uncharacterized protein</fullName>
    </submittedName>
</protein>